<dbReference type="EMBL" id="LR792632">
    <property type="protein sequence ID" value="CAB3287389.1"/>
    <property type="molecule type" value="Genomic_DNA"/>
</dbReference>
<evidence type="ECO:0000256" key="1">
    <source>
        <dbReference type="SAM" id="Phobius"/>
    </source>
</evidence>
<gene>
    <name evidence="3" type="ORF">MLAUSG7_0183</name>
</gene>
<reference evidence="3 4" key="1">
    <citation type="submission" date="2020-04" db="EMBL/GenBank/DDBJ databases">
        <authorList>
            <consortium name="Genoscope - CEA"/>
            <person name="William W."/>
        </authorList>
    </citation>
    <scope>NUCLEOTIDE SEQUENCE [LARGE SCALE GENOMIC DNA]</scope>
    <source>
        <strain evidence="3 4">SG7</strain>
    </source>
</reference>
<keyword evidence="1" id="KW-0812">Transmembrane</keyword>
<dbReference type="Proteomes" id="UP000679213">
    <property type="component" value="Chromosome I"/>
</dbReference>
<dbReference type="AlphaFoldDB" id="A0A8D6PPD5"/>
<dbReference type="InterPro" id="IPR010496">
    <property type="entry name" value="AL/BT2_dom"/>
</dbReference>
<dbReference type="Pfam" id="PF06439">
    <property type="entry name" value="3keto-disac_hyd"/>
    <property type="match status" value="1"/>
</dbReference>
<evidence type="ECO:0000313" key="3">
    <source>
        <dbReference type="EMBL" id="CAB3287389.1"/>
    </source>
</evidence>
<organism evidence="3 4">
    <name type="scientific">Methanocaldococcus lauensis</name>
    <dbReference type="NCBI Taxonomy" id="2546128"/>
    <lineage>
        <taxon>Archaea</taxon>
        <taxon>Methanobacteriati</taxon>
        <taxon>Methanobacteriota</taxon>
        <taxon>Methanomada group</taxon>
        <taxon>Methanococci</taxon>
        <taxon>Methanococcales</taxon>
        <taxon>Methanocaldococcaceae</taxon>
        <taxon>Methanocaldococcus</taxon>
    </lineage>
</organism>
<dbReference type="Gene3D" id="2.60.120.560">
    <property type="entry name" value="Exo-inulinase, domain 1"/>
    <property type="match status" value="1"/>
</dbReference>
<feature type="transmembrane region" description="Helical" evidence="1">
    <location>
        <begin position="6"/>
        <end position="31"/>
    </location>
</feature>
<evidence type="ECO:0000259" key="2">
    <source>
        <dbReference type="Pfam" id="PF06439"/>
    </source>
</evidence>
<keyword evidence="1" id="KW-1133">Transmembrane helix</keyword>
<evidence type="ECO:0000313" key="4">
    <source>
        <dbReference type="Proteomes" id="UP000679213"/>
    </source>
</evidence>
<protein>
    <recommendedName>
        <fullName evidence="2">3-keto-alpha-glucoside-1,2-lyase/3-keto-2-hydroxy-glucal hydratase domain-containing protein</fullName>
    </recommendedName>
</protein>
<dbReference type="GeneID" id="65882989"/>
<proteinExistence type="predicted"/>
<dbReference type="KEGG" id="mesg:MLAUSG7_0183"/>
<dbReference type="GO" id="GO:0016787">
    <property type="term" value="F:hydrolase activity"/>
    <property type="evidence" value="ECO:0007669"/>
    <property type="project" value="InterPro"/>
</dbReference>
<feature type="domain" description="3-keto-alpha-glucoside-1,2-lyase/3-keto-2-hydroxy-glucal hydratase" evidence="2">
    <location>
        <begin position="67"/>
        <end position="210"/>
    </location>
</feature>
<keyword evidence="1" id="KW-0472">Membrane</keyword>
<name>A0A8D6PPD5_9EURY</name>
<sequence length="216" mass="24813">MHFNKFINKFIIFIFLIPIILIGLCGCFEIVPKEFYDDFSSYYDGEKAPFGEWKVKEGGFKIVSILSEDKKTINNVAVPIDNGIIYIDKNYTDFKFYVDIKRLKDSDTPKIYFRLMNNANTGYYIEIEGYDIGYKLYKFNGTKVELLDESYYAAPAGTDFYRYEVIAIGNKIIFLAGGQKYIEYVDNDSPILKGGIGIGGGEAYYDNVRVVPINQY</sequence>
<accession>A0A8D6PPD5</accession>
<dbReference type="PROSITE" id="PS51257">
    <property type="entry name" value="PROKAR_LIPOPROTEIN"/>
    <property type="match status" value="1"/>
</dbReference>
<keyword evidence="4" id="KW-1185">Reference proteome</keyword>
<dbReference type="RefSeq" id="WP_214400105.1">
    <property type="nucleotide sequence ID" value="NZ_LR792632.1"/>
</dbReference>